<dbReference type="VEuPathDB" id="FungiDB:BD410DRAFT_785198"/>
<name>A0A4Y7QEJ8_9AGAM</name>
<dbReference type="AlphaFoldDB" id="A0A4Y7QEJ8"/>
<evidence type="ECO:0000313" key="1">
    <source>
        <dbReference type="EMBL" id="TDL25290.1"/>
    </source>
</evidence>
<evidence type="ECO:0000313" key="2">
    <source>
        <dbReference type="Proteomes" id="UP000294933"/>
    </source>
</evidence>
<sequence>MNVNNQPNLQLIGNAVNRIAGELAKLPNVPAFAGGNAILEALNATNQKIDNINIEARMKASDANKIARMCNMTCHSATSELTPLVNVLTGNEIPNFPATISDVNNLNLQQANDLLTALGQPVEGAIEAKRRRIFTAIGATGMIQVRA</sequence>
<dbReference type="EMBL" id="ML170164">
    <property type="protein sequence ID" value="TDL25290.1"/>
    <property type="molecule type" value="Genomic_DNA"/>
</dbReference>
<organism evidence="1 2">
    <name type="scientific">Rickenella mellea</name>
    <dbReference type="NCBI Taxonomy" id="50990"/>
    <lineage>
        <taxon>Eukaryota</taxon>
        <taxon>Fungi</taxon>
        <taxon>Dikarya</taxon>
        <taxon>Basidiomycota</taxon>
        <taxon>Agaricomycotina</taxon>
        <taxon>Agaricomycetes</taxon>
        <taxon>Hymenochaetales</taxon>
        <taxon>Rickenellaceae</taxon>
        <taxon>Rickenella</taxon>
    </lineage>
</organism>
<dbReference type="STRING" id="50990.A0A4Y7QEJ8"/>
<reference evidence="1 2" key="1">
    <citation type="submission" date="2018-06" db="EMBL/GenBank/DDBJ databases">
        <title>A transcriptomic atlas of mushroom development highlights an independent origin of complex multicellularity.</title>
        <authorList>
            <consortium name="DOE Joint Genome Institute"/>
            <person name="Krizsan K."/>
            <person name="Almasi E."/>
            <person name="Merenyi Z."/>
            <person name="Sahu N."/>
            <person name="Viragh M."/>
            <person name="Koszo T."/>
            <person name="Mondo S."/>
            <person name="Kiss B."/>
            <person name="Balint B."/>
            <person name="Kues U."/>
            <person name="Barry K."/>
            <person name="Hegedus J.C."/>
            <person name="Henrissat B."/>
            <person name="Johnson J."/>
            <person name="Lipzen A."/>
            <person name="Ohm R."/>
            <person name="Nagy I."/>
            <person name="Pangilinan J."/>
            <person name="Yan J."/>
            <person name="Xiong Y."/>
            <person name="Grigoriev I.V."/>
            <person name="Hibbett D.S."/>
            <person name="Nagy L.G."/>
        </authorList>
    </citation>
    <scope>NUCLEOTIDE SEQUENCE [LARGE SCALE GENOMIC DNA]</scope>
    <source>
        <strain evidence="1 2">SZMC22713</strain>
    </source>
</reference>
<proteinExistence type="predicted"/>
<dbReference type="Proteomes" id="UP000294933">
    <property type="component" value="Unassembled WGS sequence"/>
</dbReference>
<keyword evidence="2" id="KW-1185">Reference proteome</keyword>
<gene>
    <name evidence="1" type="ORF">BD410DRAFT_785198</name>
</gene>
<accession>A0A4Y7QEJ8</accession>
<protein>
    <submittedName>
        <fullName evidence="1">Uncharacterized protein</fullName>
    </submittedName>
</protein>
<dbReference type="OrthoDB" id="3641511at2759"/>